<feature type="region of interest" description="Disordered" evidence="1">
    <location>
        <begin position="337"/>
        <end position="358"/>
    </location>
</feature>
<dbReference type="AlphaFoldDB" id="A0AAN7C3P4"/>
<accession>A0AAN7C3P4</accession>
<keyword evidence="3" id="KW-1185">Reference proteome</keyword>
<feature type="region of interest" description="Disordered" evidence="1">
    <location>
        <begin position="264"/>
        <end position="291"/>
    </location>
</feature>
<evidence type="ECO:0000313" key="2">
    <source>
        <dbReference type="EMBL" id="KAK4234749.1"/>
    </source>
</evidence>
<organism evidence="2 3">
    <name type="scientific">Achaetomium macrosporum</name>
    <dbReference type="NCBI Taxonomy" id="79813"/>
    <lineage>
        <taxon>Eukaryota</taxon>
        <taxon>Fungi</taxon>
        <taxon>Dikarya</taxon>
        <taxon>Ascomycota</taxon>
        <taxon>Pezizomycotina</taxon>
        <taxon>Sordariomycetes</taxon>
        <taxon>Sordariomycetidae</taxon>
        <taxon>Sordariales</taxon>
        <taxon>Chaetomiaceae</taxon>
        <taxon>Achaetomium</taxon>
    </lineage>
</organism>
<evidence type="ECO:0000313" key="3">
    <source>
        <dbReference type="Proteomes" id="UP001303760"/>
    </source>
</evidence>
<sequence>MYLTTQTSYYVLTSPIYASSFSPQAFTVWQFPPPDSITEEYLQRFHFGQGHDSADILDTCHEYWQDWGAFGGPLYPRYQTLFPWDCTEAFWRYPTRCGSGCNLTKHIWAFPFDPSSFISHQLTRDRCLYPSTDIPEDKQWMQSRLQLLSASVALCRGAAAMARTPAFHAATAWLHSPAGAWRRDQYPALRRVKHGGIHRAQPFSHYFDAGWGERYFLAEWALWSREDQVRRYEEIREERMRMGDVEESDGEGRWWGRFYIGDGSSSTNRKERKEEKRDGGDGGGDGGAWALFAGVEGPADSRVLDRRRGGGNQSQGTLMNVALMVMEFNADCGFTAGDTAGGGRGGDSGELAEVRRVR</sequence>
<gene>
    <name evidence="2" type="ORF">C8A03DRAFT_37449</name>
</gene>
<dbReference type="EMBL" id="MU860332">
    <property type="protein sequence ID" value="KAK4234749.1"/>
    <property type="molecule type" value="Genomic_DNA"/>
</dbReference>
<feature type="compositionally biased region" description="Basic and acidic residues" evidence="1">
    <location>
        <begin position="268"/>
        <end position="280"/>
    </location>
</feature>
<evidence type="ECO:0000256" key="1">
    <source>
        <dbReference type="SAM" id="MobiDB-lite"/>
    </source>
</evidence>
<reference evidence="2" key="2">
    <citation type="submission" date="2023-05" db="EMBL/GenBank/DDBJ databases">
        <authorList>
            <consortium name="Lawrence Berkeley National Laboratory"/>
            <person name="Steindorff A."/>
            <person name="Hensen N."/>
            <person name="Bonometti L."/>
            <person name="Westerberg I."/>
            <person name="Brannstrom I.O."/>
            <person name="Guillou S."/>
            <person name="Cros-Aarteil S."/>
            <person name="Calhoun S."/>
            <person name="Haridas S."/>
            <person name="Kuo A."/>
            <person name="Mondo S."/>
            <person name="Pangilinan J."/>
            <person name="Riley R."/>
            <person name="Labutti K."/>
            <person name="Andreopoulos B."/>
            <person name="Lipzen A."/>
            <person name="Chen C."/>
            <person name="Yanf M."/>
            <person name="Daum C."/>
            <person name="Ng V."/>
            <person name="Clum A."/>
            <person name="Ohm R."/>
            <person name="Martin F."/>
            <person name="Silar P."/>
            <person name="Natvig D."/>
            <person name="Lalanne C."/>
            <person name="Gautier V."/>
            <person name="Ament-Velasquez S.L."/>
            <person name="Kruys A."/>
            <person name="Hutchinson M.I."/>
            <person name="Powell A.J."/>
            <person name="Barry K."/>
            <person name="Miller A.N."/>
            <person name="Grigoriev I.V."/>
            <person name="Debuchy R."/>
            <person name="Gladieux P."/>
            <person name="Thoren M.H."/>
            <person name="Johannesson H."/>
        </authorList>
    </citation>
    <scope>NUCLEOTIDE SEQUENCE</scope>
    <source>
        <strain evidence="2">CBS 532.94</strain>
    </source>
</reference>
<comment type="caution">
    <text evidence="2">The sequence shown here is derived from an EMBL/GenBank/DDBJ whole genome shotgun (WGS) entry which is preliminary data.</text>
</comment>
<name>A0AAN7C3P4_9PEZI</name>
<protein>
    <submittedName>
        <fullName evidence="2">Uncharacterized protein</fullName>
    </submittedName>
</protein>
<feature type="compositionally biased region" description="Gly residues" evidence="1">
    <location>
        <begin position="339"/>
        <end position="348"/>
    </location>
</feature>
<proteinExistence type="predicted"/>
<dbReference type="Proteomes" id="UP001303760">
    <property type="component" value="Unassembled WGS sequence"/>
</dbReference>
<reference evidence="2" key="1">
    <citation type="journal article" date="2023" name="Mol. Phylogenet. Evol.">
        <title>Genome-scale phylogeny and comparative genomics of the fungal order Sordariales.</title>
        <authorList>
            <person name="Hensen N."/>
            <person name="Bonometti L."/>
            <person name="Westerberg I."/>
            <person name="Brannstrom I.O."/>
            <person name="Guillou S."/>
            <person name="Cros-Aarteil S."/>
            <person name="Calhoun S."/>
            <person name="Haridas S."/>
            <person name="Kuo A."/>
            <person name="Mondo S."/>
            <person name="Pangilinan J."/>
            <person name="Riley R."/>
            <person name="LaButti K."/>
            <person name="Andreopoulos B."/>
            <person name="Lipzen A."/>
            <person name="Chen C."/>
            <person name="Yan M."/>
            <person name="Daum C."/>
            <person name="Ng V."/>
            <person name="Clum A."/>
            <person name="Steindorff A."/>
            <person name="Ohm R.A."/>
            <person name="Martin F."/>
            <person name="Silar P."/>
            <person name="Natvig D.O."/>
            <person name="Lalanne C."/>
            <person name="Gautier V."/>
            <person name="Ament-Velasquez S.L."/>
            <person name="Kruys A."/>
            <person name="Hutchinson M.I."/>
            <person name="Powell A.J."/>
            <person name="Barry K."/>
            <person name="Miller A.N."/>
            <person name="Grigoriev I.V."/>
            <person name="Debuchy R."/>
            <person name="Gladieux P."/>
            <person name="Hiltunen Thoren M."/>
            <person name="Johannesson H."/>
        </authorList>
    </citation>
    <scope>NUCLEOTIDE SEQUENCE</scope>
    <source>
        <strain evidence="2">CBS 532.94</strain>
    </source>
</reference>